<dbReference type="PANTHER" id="PTHR19411">
    <property type="entry name" value="PROTEIN BUD31-RELATED"/>
    <property type="match status" value="1"/>
</dbReference>
<protein>
    <submittedName>
        <fullName evidence="5">G10 protein</fullName>
    </submittedName>
</protein>
<dbReference type="Proteomes" id="UP000182444">
    <property type="component" value="Chromosome 1B"/>
</dbReference>
<dbReference type="GO" id="GO:0005686">
    <property type="term" value="C:U2 snRNP"/>
    <property type="evidence" value="ECO:0007669"/>
    <property type="project" value="EnsemblFungi"/>
</dbReference>
<evidence type="ECO:0000256" key="3">
    <source>
        <dbReference type="ARBA" id="ARBA00023242"/>
    </source>
</evidence>
<dbReference type="AlphaFoldDB" id="A0A1H6PHL5"/>
<evidence type="ECO:0000256" key="2">
    <source>
        <dbReference type="ARBA" id="ARBA00005287"/>
    </source>
</evidence>
<dbReference type="VEuPathDB" id="FungiDB:YALI1_B23609g"/>
<evidence type="ECO:0000313" key="6">
    <source>
        <dbReference type="Proteomes" id="UP000182444"/>
    </source>
</evidence>
<reference evidence="4 6" key="1">
    <citation type="journal article" date="2016" name="PLoS ONE">
        <title>Sequence Assembly of Yarrowia lipolytica Strain W29/CLIB89 Shows Transposable Element Diversity.</title>
        <authorList>
            <person name="Magnan C."/>
            <person name="Yu J."/>
            <person name="Chang I."/>
            <person name="Jahn E."/>
            <person name="Kanomata Y."/>
            <person name="Wu J."/>
            <person name="Zeller M."/>
            <person name="Oakes M."/>
            <person name="Baldi P."/>
            <person name="Sandmeyer S."/>
        </authorList>
    </citation>
    <scope>NUCLEOTIDE SEQUENCE [LARGE SCALE GENOMIC DNA]</scope>
    <source>
        <strain evidence="4">CLIB89</strain>
        <strain evidence="6">CLIB89(W29)</strain>
    </source>
</reference>
<sequence>MVKIRTSRSKAPPAGFDDISDILQEFGDKLKDAQNAPTEGKKKNQLLWDIYRIHHQRSRYVYELYYKKEAITKELYAYLLKKGYADQNLIAKWRKQGYENLCCLRCIQGKENIHEGTCICRVPRKDIKDDKPVECVTCGCRGCASSD</sequence>
<name>A0A1H6PHL5_YARLL</name>
<dbReference type="GO" id="GO:0000974">
    <property type="term" value="C:Prp19 complex"/>
    <property type="evidence" value="ECO:0007669"/>
    <property type="project" value="EnsemblFungi"/>
</dbReference>
<dbReference type="GO" id="GO:0000398">
    <property type="term" value="P:mRNA splicing, via spliceosome"/>
    <property type="evidence" value="ECO:0007669"/>
    <property type="project" value="EnsemblFungi"/>
</dbReference>
<comment type="subcellular location">
    <subcellularLocation>
        <location evidence="1">Nucleus</location>
    </subcellularLocation>
</comment>
<dbReference type="EMBL" id="KZ859143">
    <property type="protein sequence ID" value="RDW22849.1"/>
    <property type="molecule type" value="Genomic_DNA"/>
</dbReference>
<dbReference type="eggNOG" id="KOG3404">
    <property type="taxonomic scope" value="Eukaryota"/>
</dbReference>
<dbReference type="VEuPathDB" id="FungiDB:YALI0_B18238g"/>
<dbReference type="RefSeq" id="XP_501048.1">
    <property type="nucleotide sequence ID" value="XM_501048.1"/>
</dbReference>
<evidence type="ECO:0000313" key="7">
    <source>
        <dbReference type="Proteomes" id="UP000256601"/>
    </source>
</evidence>
<comment type="similarity">
    <text evidence="2">Belongs to the BUD31 (G10) family.</text>
</comment>
<organism evidence="4 6">
    <name type="scientific">Yarrowia lipolytica</name>
    <name type="common">Candida lipolytica</name>
    <dbReference type="NCBI Taxonomy" id="4952"/>
    <lineage>
        <taxon>Eukaryota</taxon>
        <taxon>Fungi</taxon>
        <taxon>Dikarya</taxon>
        <taxon>Ascomycota</taxon>
        <taxon>Saccharomycotina</taxon>
        <taxon>Dipodascomycetes</taxon>
        <taxon>Dipodascales</taxon>
        <taxon>Dipodascales incertae sedis</taxon>
        <taxon>Yarrowia</taxon>
    </lineage>
</organism>
<evidence type="ECO:0000313" key="5">
    <source>
        <dbReference type="EMBL" id="RDW22849.1"/>
    </source>
</evidence>
<accession>A0A1H6PHL5</accession>
<dbReference type="OMA" id="FGTSCIC"/>
<evidence type="ECO:0000256" key="1">
    <source>
        <dbReference type="ARBA" id="ARBA00004123"/>
    </source>
</evidence>
<reference evidence="5 7" key="2">
    <citation type="submission" date="2018-07" db="EMBL/GenBank/DDBJ databases">
        <title>Draft Genome Assemblies for Five Robust Yarrowia lipolytica Strains Exhibiting High Lipid Production and Pentose Sugar Utilization and Sugar Alcohol Secretion from Undetoxified Lignocellulosic Biomass Hydrolysates.</title>
        <authorList>
            <consortium name="DOE Joint Genome Institute"/>
            <person name="Walker C."/>
            <person name="Ryu S."/>
            <person name="Na H."/>
            <person name="Zane M."/>
            <person name="LaButti K."/>
            <person name="Lipzen A."/>
            <person name="Haridas S."/>
            <person name="Barry K."/>
            <person name="Grigoriev I.V."/>
            <person name="Quarterman J."/>
            <person name="Slininger P."/>
            <person name="Dien B."/>
            <person name="Trinh C.T."/>
        </authorList>
    </citation>
    <scope>NUCLEOTIDE SEQUENCE [LARGE SCALE GENOMIC DNA]</scope>
    <source>
        <strain evidence="5 7">YB392</strain>
    </source>
</reference>
<dbReference type="Pfam" id="PF01125">
    <property type="entry name" value="BUD31"/>
    <property type="match status" value="1"/>
</dbReference>
<dbReference type="InterPro" id="IPR001748">
    <property type="entry name" value="BUD31"/>
</dbReference>
<dbReference type="PANTHER" id="PTHR19411:SF0">
    <property type="entry name" value="PROTEIN BUD31 HOMOLOG"/>
    <property type="match status" value="1"/>
</dbReference>
<dbReference type="OrthoDB" id="277109at2759"/>
<dbReference type="KEGG" id="yli:2906671"/>
<dbReference type="GeneID" id="2906671"/>
<gene>
    <name evidence="5" type="ORF">B0I71DRAFT_136907</name>
    <name evidence="4" type="ORF">YALI1_B23609g</name>
</gene>
<evidence type="ECO:0000313" key="4">
    <source>
        <dbReference type="EMBL" id="AOW01876.1"/>
    </source>
</evidence>
<dbReference type="Proteomes" id="UP000256601">
    <property type="component" value="Unassembled WGS sequence"/>
</dbReference>
<proteinExistence type="inferred from homology"/>
<dbReference type="EMBL" id="CP017554">
    <property type="protein sequence ID" value="AOW01876.1"/>
    <property type="molecule type" value="Genomic_DNA"/>
</dbReference>
<dbReference type="GO" id="GO:0005681">
    <property type="term" value="C:spliceosomal complex"/>
    <property type="evidence" value="ECO:0007669"/>
    <property type="project" value="TreeGrafter"/>
</dbReference>
<keyword evidence="3" id="KW-0539">Nucleus</keyword>
<dbReference type="PRINTS" id="PR00322">
    <property type="entry name" value="G10"/>
</dbReference>